<evidence type="ECO:0000313" key="1">
    <source>
        <dbReference type="EMBL" id="VAW76615.1"/>
    </source>
</evidence>
<gene>
    <name evidence="1" type="ORF">MNBD_GAMMA12-1369</name>
</gene>
<organism evidence="1">
    <name type="scientific">hydrothermal vent metagenome</name>
    <dbReference type="NCBI Taxonomy" id="652676"/>
    <lineage>
        <taxon>unclassified sequences</taxon>
        <taxon>metagenomes</taxon>
        <taxon>ecological metagenomes</taxon>
    </lineage>
</organism>
<protein>
    <recommendedName>
        <fullName evidence="2">DUF3135 domain-containing protein</fullName>
    </recommendedName>
</protein>
<dbReference type="AlphaFoldDB" id="A0A3B0Y752"/>
<dbReference type="InterPro" id="IPR021482">
    <property type="entry name" value="DUF3135"/>
</dbReference>
<dbReference type="EMBL" id="UOFL01000111">
    <property type="protein sequence ID" value="VAW76615.1"/>
    <property type="molecule type" value="Genomic_DNA"/>
</dbReference>
<reference evidence="1" key="1">
    <citation type="submission" date="2018-06" db="EMBL/GenBank/DDBJ databases">
        <authorList>
            <person name="Zhirakovskaya E."/>
        </authorList>
    </citation>
    <scope>NUCLEOTIDE SEQUENCE</scope>
</reference>
<accession>A0A3B0Y752</accession>
<dbReference type="Pfam" id="PF11333">
    <property type="entry name" value="DUF3135"/>
    <property type="match status" value="1"/>
</dbReference>
<name>A0A3B0Y752_9ZZZZ</name>
<sequence length="132" mass="15530">MIKENTNDFDFEKWSGLASEDPEAFEQYRERVINQFIADLPEDKQQRMRCLQWRVDNVRRLSKNPMAACIEISKMMWDSIKGEHGLIVAIKELQSICQFDGEYQAVQHTEENILNFPIEQTSKEFSPSQDLL</sequence>
<evidence type="ECO:0008006" key="2">
    <source>
        <dbReference type="Google" id="ProtNLM"/>
    </source>
</evidence>
<proteinExistence type="predicted"/>